<dbReference type="PANTHER" id="PTHR22760:SF3">
    <property type="entry name" value="GPI MANNOSYLTRANSFERASE 4"/>
    <property type="match status" value="1"/>
</dbReference>
<dbReference type="VEuPathDB" id="FungiDB:CJI97_005116"/>
<dbReference type="VEuPathDB" id="FungiDB:CJJ07_000455"/>
<sequence length="524" mass="60447">MGMSQLNWRFVYLLTIGLRFVLALANSYIHPDEHFQSLEVASSLWLGYHTNIPWEFTSSSPARSYVPLAVLYYPILKLSQYMGLELPLQIWYLSRLVLMVMSWMITDWCLFRMLPTKQERIKAIYFTSTSYVTLVYQSHCFSNSIETMLVMGAVYIINELRFLFSQNDSQYDKRDLRRLATIFGALVAFGIFNRITFAAFLIFPSVFLLQSFWKWKSLLFFAVLSFAVVSGGCVLLDSVLFGSLSLADIVRDPWKASHYVITPLNSLLYNSSIENLGKHGLHPRYNHVLINLPQLFGPGLFLLFCRFRNRYWRTTPFISALSGIVFLSAVPHQELRFLLPVVPLLCSCFDLSLGYKDEAPKKSWLLSPLMALWFVFNIIMGVLMGIFHQGGVVPALDQLHGLQLQDTAQVWWRTYSPPTWMLADRENNCQFITLNADNHKFSFDESKKSYVVDAMGSDFGIVDELIKELRKKVVLVTPIASFKSHFDDSRFRKIWSTPFHLDLDHLDWSDPKTLQPGLAIYELV</sequence>
<dbReference type="VEuPathDB" id="FungiDB:CJJ09_004324"/>
<dbReference type="GO" id="GO:0006506">
    <property type="term" value="P:GPI anchor biosynthetic process"/>
    <property type="evidence" value="ECO:0007669"/>
    <property type="project" value="UniProtKB-KW"/>
</dbReference>
<comment type="subcellular location">
    <subcellularLocation>
        <location evidence="1 11">Endoplasmic reticulum membrane</location>
        <topology evidence="1 11">Multi-pass membrane protein</topology>
    </subcellularLocation>
</comment>
<dbReference type="VEuPathDB" id="FungiDB:CJI96_0003822"/>
<comment type="similarity">
    <text evidence="10">Belongs to the glycosyltransferase 22 family. PIGZ subfamily.</text>
</comment>
<reference evidence="13" key="4">
    <citation type="submission" date="2024-03" db="EMBL/GenBank/DDBJ databases">
        <title>Improved genome assembly of Candida auris strain B8441 and annotation of B11205.</title>
        <authorList>
            <person name="Cauldron N.C."/>
            <person name="Shea T."/>
            <person name="Cuomo C.A."/>
        </authorList>
    </citation>
    <scope>NUCLEOTIDE SEQUENCE</scope>
    <source>
        <strain evidence="13">B8441</strain>
    </source>
</reference>
<keyword evidence="6 11" id="KW-0812">Transmembrane</keyword>
<accession>A0A2H0ZDC3</accession>
<feature type="transmembrane region" description="Helical" evidence="11">
    <location>
        <begin position="219"/>
        <end position="244"/>
    </location>
</feature>
<keyword evidence="8 11" id="KW-1133">Transmembrane helix</keyword>
<protein>
    <recommendedName>
        <fullName evidence="11">Mannosyltransferase</fullName>
        <ecNumber evidence="11">2.4.1.-</ecNumber>
    </recommendedName>
</protein>
<comment type="pathway">
    <text evidence="2">Glycolipid biosynthesis; glycosylphosphatidylinositol-anchor biosynthesis.</text>
</comment>
<gene>
    <name evidence="14" type="ORF">B9J08_005032</name>
    <name evidence="13" type="ORF">B9J08_03915</name>
</gene>
<dbReference type="Pfam" id="PF03901">
    <property type="entry name" value="Glyco_transf_22"/>
    <property type="match status" value="1"/>
</dbReference>
<evidence type="ECO:0000256" key="4">
    <source>
        <dbReference type="ARBA" id="ARBA00022676"/>
    </source>
</evidence>
<evidence type="ECO:0000313" key="15">
    <source>
        <dbReference type="Proteomes" id="UP000230249"/>
    </source>
</evidence>
<dbReference type="InterPro" id="IPR005599">
    <property type="entry name" value="GPI_mannosylTrfase"/>
</dbReference>
<dbReference type="GO" id="GO:0000026">
    <property type="term" value="F:alpha-1,2-mannosyltransferase activity"/>
    <property type="evidence" value="ECO:0007669"/>
    <property type="project" value="TreeGrafter"/>
</dbReference>
<feature type="transmembrane region" description="Helical" evidence="11">
    <location>
        <begin position="185"/>
        <end position="207"/>
    </location>
</feature>
<keyword evidence="12" id="KW-0732">Signal</keyword>
<keyword evidence="15" id="KW-1185">Reference proteome</keyword>
<feature type="transmembrane region" description="Helical" evidence="11">
    <location>
        <begin position="365"/>
        <end position="387"/>
    </location>
</feature>
<organism evidence="14">
    <name type="scientific">Candidozyma auris</name>
    <name type="common">Yeast</name>
    <name type="synonym">Candida auris</name>
    <dbReference type="NCBI Taxonomy" id="498019"/>
    <lineage>
        <taxon>Eukaryota</taxon>
        <taxon>Fungi</taxon>
        <taxon>Dikarya</taxon>
        <taxon>Ascomycota</taxon>
        <taxon>Saccharomycotina</taxon>
        <taxon>Pichiomycetes</taxon>
        <taxon>Metschnikowiaceae</taxon>
        <taxon>Candidozyma</taxon>
    </lineage>
</organism>
<evidence type="ECO:0000256" key="2">
    <source>
        <dbReference type="ARBA" id="ARBA00004687"/>
    </source>
</evidence>
<keyword evidence="3" id="KW-0337">GPI-anchor biosynthesis</keyword>
<dbReference type="OMA" id="GIMHQNG"/>
<comment type="caution">
    <text evidence="11">Lacks conserved residue(s) required for the propagation of feature annotation.</text>
</comment>
<keyword evidence="4 11" id="KW-0328">Glycosyltransferase</keyword>
<evidence type="ECO:0000256" key="10">
    <source>
        <dbReference type="ARBA" id="ARBA00038466"/>
    </source>
</evidence>
<feature type="chain" id="PRO_5044381193" description="Mannosyltransferase" evidence="12">
    <location>
        <begin position="24"/>
        <end position="524"/>
    </location>
</feature>
<keyword evidence="5" id="KW-0808">Transferase</keyword>
<proteinExistence type="inferred from homology"/>
<evidence type="ECO:0000256" key="6">
    <source>
        <dbReference type="ARBA" id="ARBA00022692"/>
    </source>
</evidence>
<dbReference type="STRING" id="498019.A0A2H0ZDC3"/>
<keyword evidence="7 11" id="KW-0256">Endoplasmic reticulum</keyword>
<name>A0A2H0ZDC3_CANAR</name>
<feature type="transmembrane region" description="Helical" evidence="11">
    <location>
        <begin position="90"/>
        <end position="111"/>
    </location>
</feature>
<keyword evidence="9 11" id="KW-0472">Membrane</keyword>
<evidence type="ECO:0000256" key="3">
    <source>
        <dbReference type="ARBA" id="ARBA00022502"/>
    </source>
</evidence>
<evidence type="ECO:0000313" key="13">
    <source>
        <dbReference type="EMBL" id="KAK8439434.1"/>
    </source>
</evidence>
<comment type="caution">
    <text evidence="14">The sequence shown here is derived from an EMBL/GenBank/DDBJ whole genome shotgun (WGS) entry which is preliminary data.</text>
</comment>
<dbReference type="PANTHER" id="PTHR22760">
    <property type="entry name" value="GLYCOSYLTRANSFERASE"/>
    <property type="match status" value="1"/>
</dbReference>
<evidence type="ECO:0000256" key="11">
    <source>
        <dbReference type="RuleBase" id="RU363075"/>
    </source>
</evidence>
<evidence type="ECO:0000256" key="7">
    <source>
        <dbReference type="ARBA" id="ARBA00022824"/>
    </source>
</evidence>
<dbReference type="VEuPathDB" id="FungiDB:QG37_01178"/>
<evidence type="ECO:0000256" key="5">
    <source>
        <dbReference type="ARBA" id="ARBA00022679"/>
    </source>
</evidence>
<feature type="signal peptide" evidence="12">
    <location>
        <begin position="1"/>
        <end position="23"/>
    </location>
</feature>
<dbReference type="AlphaFoldDB" id="A0A2H0ZDC3"/>
<reference evidence="14" key="2">
    <citation type="submission" date="2017-11" db="EMBL/GenBank/DDBJ databases">
        <title>Candida auris genome assembly and annotation.</title>
        <authorList>
            <person name="Munoz J.F."/>
            <person name="Gade L.G."/>
            <person name="Chow N.A."/>
            <person name="Litvintseva A.P."/>
            <person name="Loparev V.N."/>
            <person name="Cuomo C.A."/>
        </authorList>
    </citation>
    <scope>NUCLEOTIDE SEQUENCE</scope>
    <source>
        <strain evidence="14">B8441</strain>
    </source>
</reference>
<dbReference type="GO" id="GO:0005789">
    <property type="term" value="C:endoplasmic reticulum membrane"/>
    <property type="evidence" value="ECO:0007669"/>
    <property type="project" value="UniProtKB-SubCell"/>
</dbReference>
<evidence type="ECO:0000256" key="12">
    <source>
        <dbReference type="SAM" id="SignalP"/>
    </source>
</evidence>
<dbReference type="EC" id="2.4.1.-" evidence="11"/>
<evidence type="ECO:0000313" key="14">
    <source>
        <dbReference type="EMBL" id="PIS48342.1"/>
    </source>
</evidence>
<dbReference type="EMBL" id="PEKT03000004">
    <property type="protein sequence ID" value="KAK8439434.1"/>
    <property type="molecule type" value="Genomic_DNA"/>
</dbReference>
<evidence type="ECO:0000256" key="9">
    <source>
        <dbReference type="ARBA" id="ARBA00023136"/>
    </source>
</evidence>
<reference evidence="13 15" key="3">
    <citation type="journal article" date="2018" name="Nat. Commun.">
        <title>Genomic insights into multidrug-resistance, mating and virulence in Candida auris and related emerging species.</title>
        <authorList>
            <person name="Munoz J.F."/>
            <person name="Gade L."/>
            <person name="Chow N.A."/>
            <person name="Loparev V.N."/>
            <person name="Juieng P."/>
            <person name="Berkow E.L."/>
            <person name="Farrer R.A."/>
            <person name="Litvintseva A.P."/>
            <person name="Cuomo C.A."/>
        </authorList>
    </citation>
    <scope>GENOME REANNOTATION</scope>
    <source>
        <strain evidence="13 15">B8441</strain>
    </source>
</reference>
<dbReference type="Proteomes" id="UP000230249">
    <property type="component" value="Unassembled WGS sequence"/>
</dbReference>
<evidence type="ECO:0000256" key="1">
    <source>
        <dbReference type="ARBA" id="ARBA00004477"/>
    </source>
</evidence>
<dbReference type="EMBL" id="PEKT02000010">
    <property type="protein sequence ID" value="PIS48342.1"/>
    <property type="molecule type" value="Genomic_DNA"/>
</dbReference>
<evidence type="ECO:0000256" key="8">
    <source>
        <dbReference type="ARBA" id="ARBA00022989"/>
    </source>
</evidence>
<reference evidence="14 15" key="1">
    <citation type="journal article" date="2017" name="Clin. Infect. Dis.">
        <title>Simultaneous emergence of multidrug-resistant Candida auris on 3 continents confirmed by whole-genome sequencing and epidemiological analyses.</title>
        <authorList>
            <person name="Lockhart S.R."/>
            <person name="Etienne K.A."/>
            <person name="Vallabhaneni S."/>
            <person name="Farooqi J."/>
            <person name="Chowdhary A."/>
            <person name="Govender N.P."/>
            <person name="Colombo A.L."/>
            <person name="Calvo B."/>
            <person name="Cuomo C.A."/>
            <person name="Desjardins C.A."/>
            <person name="Berkow E.L."/>
            <person name="Castanheira M."/>
            <person name="Magobo R.E."/>
            <person name="Jabeen K."/>
            <person name="Asghar R.J."/>
            <person name="Meis J.F."/>
            <person name="Jackson B."/>
            <person name="Chiller T."/>
            <person name="Litvintseva A.P."/>
        </authorList>
    </citation>
    <scope>NUCLEOTIDE SEQUENCE [LARGE SCALE GENOMIC DNA]</scope>
    <source>
        <strain evidence="14 15">B8441</strain>
    </source>
</reference>
<dbReference type="VEuPathDB" id="FungiDB:B9J08_005032"/>